<dbReference type="SUPFAM" id="SSF54593">
    <property type="entry name" value="Glyoxalase/Bleomycin resistance protein/Dihydroxybiphenyl dioxygenase"/>
    <property type="match status" value="1"/>
</dbReference>
<organism evidence="2 3">
    <name type="scientific">Paenibacillus oceani</name>
    <dbReference type="NCBI Taxonomy" id="2772510"/>
    <lineage>
        <taxon>Bacteria</taxon>
        <taxon>Bacillati</taxon>
        <taxon>Bacillota</taxon>
        <taxon>Bacilli</taxon>
        <taxon>Bacillales</taxon>
        <taxon>Paenibacillaceae</taxon>
        <taxon>Paenibacillus</taxon>
    </lineage>
</organism>
<dbReference type="PANTHER" id="PTHR36110">
    <property type="entry name" value="RING-CLEAVING DIOXYGENASE MHQE-RELATED"/>
    <property type="match status" value="1"/>
</dbReference>
<feature type="domain" description="VOC" evidence="1">
    <location>
        <begin position="152"/>
        <end position="269"/>
    </location>
</feature>
<dbReference type="Pfam" id="PF00903">
    <property type="entry name" value="Glyoxalase"/>
    <property type="match status" value="2"/>
</dbReference>
<dbReference type="InterPro" id="IPR004360">
    <property type="entry name" value="Glyas_Fos-R_dOase_dom"/>
</dbReference>
<dbReference type="InterPro" id="IPR052537">
    <property type="entry name" value="Extradiol_RC_dioxygenase"/>
</dbReference>
<gene>
    <name evidence="2" type="ORF">IDH45_26945</name>
</gene>
<accession>A0A927H2A6</accession>
<evidence type="ECO:0000313" key="3">
    <source>
        <dbReference type="Proteomes" id="UP000639396"/>
    </source>
</evidence>
<keyword evidence="3" id="KW-1185">Reference proteome</keyword>
<feature type="domain" description="VOC" evidence="1">
    <location>
        <begin position="7"/>
        <end position="131"/>
    </location>
</feature>
<dbReference type="PROSITE" id="PS51819">
    <property type="entry name" value="VOC"/>
    <property type="match status" value="2"/>
</dbReference>
<dbReference type="Gene3D" id="3.10.180.10">
    <property type="entry name" value="2,3-Dihydroxybiphenyl 1,2-Dioxygenase, domain 1"/>
    <property type="match status" value="2"/>
</dbReference>
<comment type="caution">
    <text evidence="2">The sequence shown here is derived from an EMBL/GenBank/DDBJ whole genome shotgun (WGS) entry which is preliminary data.</text>
</comment>
<sequence>MTLQTAGIHHITAFARSPQENVDFYAGVLGLRLVKKTINFDAPEVYHLYFGNEQGSPGTIITFFPFPGSRKGRIGGGQTGITSYAVPPRSLDFWEERLGSFGVPVVKSVRFSEQVLQFSDNEGLRLELVEREEGLASTWSFGGIPVDKAIKGFAGAVLYSVNSAKTIEALESILGLKKVDSTDEYVRFRAHGEIGNVIDVRLANMDWGSGGAGTVHHIAWRAKHFDEHEAWRTKVTEHGYQPTPVIDRQYFNAVYFREAGGILFEIATDPPGFAVDENTGALGEKLMLPEWYEPQRAQIEANLLPIKVREREAKVK</sequence>
<dbReference type="AlphaFoldDB" id="A0A927H2A6"/>
<evidence type="ECO:0000313" key="2">
    <source>
        <dbReference type="EMBL" id="MBD2865625.1"/>
    </source>
</evidence>
<reference evidence="2" key="1">
    <citation type="submission" date="2020-09" db="EMBL/GenBank/DDBJ databases">
        <title>A novel bacterium of genus Paenibacillus, isolated from South China Sea.</title>
        <authorList>
            <person name="Huang H."/>
            <person name="Mo K."/>
            <person name="Hu Y."/>
        </authorList>
    </citation>
    <scope>NUCLEOTIDE SEQUENCE</scope>
    <source>
        <strain evidence="2">IB182363</strain>
    </source>
</reference>
<dbReference type="RefSeq" id="WP_190931244.1">
    <property type="nucleotide sequence ID" value="NZ_JACXJA010000044.1"/>
</dbReference>
<dbReference type="CDD" id="cd08347">
    <property type="entry name" value="PcpA_C_like"/>
    <property type="match status" value="1"/>
</dbReference>
<evidence type="ECO:0000259" key="1">
    <source>
        <dbReference type="PROSITE" id="PS51819"/>
    </source>
</evidence>
<keyword evidence="2" id="KW-0223">Dioxygenase</keyword>
<protein>
    <submittedName>
        <fullName evidence="2">Ring-cleaving dioxygenase</fullName>
    </submittedName>
</protein>
<keyword evidence="2" id="KW-0560">Oxidoreductase</keyword>
<dbReference type="EMBL" id="JACXJA010000044">
    <property type="protein sequence ID" value="MBD2865625.1"/>
    <property type="molecule type" value="Genomic_DNA"/>
</dbReference>
<dbReference type="GO" id="GO:0051213">
    <property type="term" value="F:dioxygenase activity"/>
    <property type="evidence" value="ECO:0007669"/>
    <property type="project" value="UniProtKB-KW"/>
</dbReference>
<name>A0A927H2A6_9BACL</name>
<dbReference type="Proteomes" id="UP000639396">
    <property type="component" value="Unassembled WGS sequence"/>
</dbReference>
<dbReference type="InterPro" id="IPR037523">
    <property type="entry name" value="VOC_core"/>
</dbReference>
<proteinExistence type="predicted"/>
<dbReference type="InterPro" id="IPR029068">
    <property type="entry name" value="Glyas_Bleomycin-R_OHBP_Dase"/>
</dbReference>
<dbReference type="CDD" id="cd08346">
    <property type="entry name" value="PcpA_N_like"/>
    <property type="match status" value="1"/>
</dbReference>
<dbReference type="PANTHER" id="PTHR36110:SF2">
    <property type="entry name" value="RING-CLEAVING DIOXYGENASE MHQE-RELATED"/>
    <property type="match status" value="1"/>
</dbReference>